<reference evidence="5" key="2">
    <citation type="submission" date="2018-11" db="EMBL/GenBank/DDBJ databases">
        <title>Shewanella sp. R106.</title>
        <authorList>
            <person name="Hwang Y.J."/>
            <person name="Hwang C.Y."/>
        </authorList>
    </citation>
    <scope>NUCLEOTIDE SEQUENCE [LARGE SCALE GENOMIC DNA]</scope>
    <source>
        <strain evidence="5">R106</strain>
    </source>
</reference>
<organism evidence="3 5">
    <name type="scientific">Shewanella psychromarinicola</name>
    <dbReference type="NCBI Taxonomy" id="2487742"/>
    <lineage>
        <taxon>Bacteria</taxon>
        <taxon>Pseudomonadati</taxon>
        <taxon>Pseudomonadota</taxon>
        <taxon>Gammaproteobacteria</taxon>
        <taxon>Alteromonadales</taxon>
        <taxon>Shewanellaceae</taxon>
        <taxon>Shewanella</taxon>
    </lineage>
</organism>
<dbReference type="PROSITE" id="PS51257">
    <property type="entry name" value="PROKAR_LIPOPROTEIN"/>
    <property type="match status" value="1"/>
</dbReference>
<feature type="chain" id="PRO_5018082252" description="Lipoprotein" evidence="1">
    <location>
        <begin position="21"/>
        <end position="178"/>
    </location>
</feature>
<evidence type="ECO:0000313" key="5">
    <source>
        <dbReference type="Proteomes" id="UP000278855"/>
    </source>
</evidence>
<reference evidence="3" key="3">
    <citation type="submission" date="2018-11" db="EMBL/GenBank/DDBJ databases">
        <authorList>
            <person name="Hwang Y.J."/>
            <person name="Hwang C.Y."/>
        </authorList>
    </citation>
    <scope>NUCLEOTIDE SEQUENCE</scope>
    <source>
        <strain evidence="3">R106</strain>
    </source>
</reference>
<reference evidence="2 4" key="1">
    <citation type="submission" date="2018-11" db="EMBL/GenBank/DDBJ databases">
        <title>Shewanella sp. M2.</title>
        <authorList>
            <person name="Hwang Y.J."/>
            <person name="Hwang C.Y."/>
        </authorList>
    </citation>
    <scope>NUCLEOTIDE SEQUENCE [LARGE SCALE GENOMIC DNA]</scope>
    <source>
        <strain evidence="2 4">M2</strain>
    </source>
</reference>
<keyword evidence="4" id="KW-1185">Reference proteome</keyword>
<dbReference type="Proteomes" id="UP000278855">
    <property type="component" value="Unassembled WGS sequence"/>
</dbReference>
<dbReference type="AlphaFoldDB" id="A0A3N4E5Y4"/>
<protein>
    <recommendedName>
        <fullName evidence="6">Lipoprotein</fullName>
    </recommendedName>
</protein>
<feature type="signal peptide" evidence="1">
    <location>
        <begin position="1"/>
        <end position="20"/>
    </location>
</feature>
<dbReference type="KEGG" id="spsr:EGC80_07780"/>
<evidence type="ECO:0000313" key="2">
    <source>
        <dbReference type="EMBL" id="AZG37417.1"/>
    </source>
</evidence>
<name>A0A3N4E5Y4_9GAMM</name>
<dbReference type="OrthoDB" id="6269071at2"/>
<dbReference type="EMBL" id="RKKB01000002">
    <property type="protein sequence ID" value="RPA33609.1"/>
    <property type="molecule type" value="Genomic_DNA"/>
</dbReference>
<evidence type="ECO:0000313" key="3">
    <source>
        <dbReference type="EMBL" id="RPA33609.1"/>
    </source>
</evidence>
<evidence type="ECO:0000256" key="1">
    <source>
        <dbReference type="SAM" id="SignalP"/>
    </source>
</evidence>
<evidence type="ECO:0000313" key="4">
    <source>
        <dbReference type="Proteomes" id="UP000273778"/>
    </source>
</evidence>
<sequence length="178" mass="19066">MALQQSRGLIVTGASLSTLALLTACGGGGGDDDSSKASVTPPTTITTPITTPPATTIPTTPIVIPVVDPTSLDDLVVDPDYDLQAAFTLLVQVDLATSQRGYFSLCDDYQQQNQIITVNYESCLLRGALNNGQLNEQLLVANHQRNLMAVVWFYDGSAPQYQQWQYSSDSAGQQLAIN</sequence>
<evidence type="ECO:0008006" key="6">
    <source>
        <dbReference type="Google" id="ProtNLM"/>
    </source>
</evidence>
<dbReference type="EMBL" id="CP034073">
    <property type="protein sequence ID" value="AZG37417.1"/>
    <property type="molecule type" value="Genomic_DNA"/>
</dbReference>
<keyword evidence="1" id="KW-0732">Signal</keyword>
<accession>A0A3N4E5Y4</accession>
<dbReference type="Proteomes" id="UP000273778">
    <property type="component" value="Chromosome"/>
</dbReference>
<gene>
    <name evidence="3" type="ORF">EGC77_08580</name>
    <name evidence="2" type="ORF">EGC80_07780</name>
</gene>
<proteinExistence type="predicted"/>